<dbReference type="Pfam" id="PF07327">
    <property type="entry name" value="Neuroparsin"/>
    <property type="match status" value="1"/>
</dbReference>
<sequence>MRAPASPAAASLSLLLMATVVLLLSTRPLPVAANWYSELTSMLACPPCEADSCDVDPLTCEHGTARDHCQRLVCAKGPGERCGGANGLLGVCAESLSCRCYRCTGCAGNPLQCFRIVGASCGI</sequence>
<evidence type="ECO:0008006" key="4">
    <source>
        <dbReference type="Google" id="ProtNLM"/>
    </source>
</evidence>
<dbReference type="AlphaFoldDB" id="A0AAN9VZ19"/>
<evidence type="ECO:0000256" key="1">
    <source>
        <dbReference type="SAM" id="SignalP"/>
    </source>
</evidence>
<keyword evidence="3" id="KW-1185">Reference proteome</keyword>
<reference evidence="2 3" key="1">
    <citation type="submission" date="2024-03" db="EMBL/GenBank/DDBJ databases">
        <title>The genome assembly and annotation of the cricket Gryllus longicercus Weissman &amp; Gray.</title>
        <authorList>
            <person name="Szrajer S."/>
            <person name="Gray D."/>
            <person name="Ylla G."/>
        </authorList>
    </citation>
    <scope>NUCLEOTIDE SEQUENCE [LARGE SCALE GENOMIC DNA]</scope>
    <source>
        <strain evidence="2">DAG 2021-001</strain>
        <tissue evidence="2">Whole body minus gut</tissue>
    </source>
</reference>
<proteinExistence type="predicted"/>
<dbReference type="SUPFAM" id="SSF57184">
    <property type="entry name" value="Growth factor receptor domain"/>
    <property type="match status" value="1"/>
</dbReference>
<dbReference type="InterPro" id="IPR009030">
    <property type="entry name" value="Growth_fac_rcpt_cys_sf"/>
</dbReference>
<protein>
    <recommendedName>
        <fullName evidence="4">Neuroparsin</fullName>
    </recommendedName>
</protein>
<accession>A0AAN9VZ19</accession>
<name>A0AAN9VZ19_9ORTH</name>
<dbReference type="EMBL" id="JAZDUA010000137">
    <property type="protein sequence ID" value="KAK7866784.1"/>
    <property type="molecule type" value="Genomic_DNA"/>
</dbReference>
<dbReference type="Gene3D" id="4.10.40.20">
    <property type="match status" value="1"/>
</dbReference>
<evidence type="ECO:0000313" key="2">
    <source>
        <dbReference type="EMBL" id="KAK7866784.1"/>
    </source>
</evidence>
<comment type="caution">
    <text evidence="2">The sequence shown here is derived from an EMBL/GenBank/DDBJ whole genome shotgun (WGS) entry which is preliminary data.</text>
</comment>
<evidence type="ECO:0000313" key="3">
    <source>
        <dbReference type="Proteomes" id="UP001378592"/>
    </source>
</evidence>
<organism evidence="2 3">
    <name type="scientific">Gryllus longicercus</name>
    <dbReference type="NCBI Taxonomy" id="2509291"/>
    <lineage>
        <taxon>Eukaryota</taxon>
        <taxon>Metazoa</taxon>
        <taxon>Ecdysozoa</taxon>
        <taxon>Arthropoda</taxon>
        <taxon>Hexapoda</taxon>
        <taxon>Insecta</taxon>
        <taxon>Pterygota</taxon>
        <taxon>Neoptera</taxon>
        <taxon>Polyneoptera</taxon>
        <taxon>Orthoptera</taxon>
        <taxon>Ensifera</taxon>
        <taxon>Gryllidea</taxon>
        <taxon>Grylloidea</taxon>
        <taxon>Gryllidae</taxon>
        <taxon>Gryllinae</taxon>
        <taxon>Gryllus</taxon>
    </lineage>
</organism>
<feature type="chain" id="PRO_5042938291" description="Neuroparsin" evidence="1">
    <location>
        <begin position="34"/>
        <end position="123"/>
    </location>
</feature>
<keyword evidence="1" id="KW-0732">Signal</keyword>
<dbReference type="InterPro" id="IPR010850">
    <property type="entry name" value="Neuroparsin"/>
</dbReference>
<gene>
    <name evidence="2" type="ORF">R5R35_008766</name>
</gene>
<dbReference type="Proteomes" id="UP001378592">
    <property type="component" value="Unassembled WGS sequence"/>
</dbReference>
<feature type="signal peptide" evidence="1">
    <location>
        <begin position="1"/>
        <end position="33"/>
    </location>
</feature>